<proteinExistence type="predicted"/>
<evidence type="ECO:0008006" key="3">
    <source>
        <dbReference type="Google" id="ProtNLM"/>
    </source>
</evidence>
<reference evidence="2" key="1">
    <citation type="journal article" date="2019" name="Int. J. Syst. Evol. Microbiol.">
        <title>The Global Catalogue of Microorganisms (GCM) 10K type strain sequencing project: providing services to taxonomists for standard genome sequencing and annotation.</title>
        <authorList>
            <consortium name="The Broad Institute Genomics Platform"/>
            <consortium name="The Broad Institute Genome Sequencing Center for Infectious Disease"/>
            <person name="Wu L."/>
            <person name="Ma J."/>
        </authorList>
    </citation>
    <scope>NUCLEOTIDE SEQUENCE [LARGE SCALE GENOMIC DNA]</scope>
    <source>
        <strain evidence="2">JCM 18014</strain>
    </source>
</reference>
<accession>A0ABP9KH69</accession>
<dbReference type="RefSeq" id="WP_346033064.1">
    <property type="nucleotide sequence ID" value="NZ_BAABHV010000012.1"/>
</dbReference>
<protein>
    <recommendedName>
        <fullName evidence="3">YD repeat-containing protein</fullName>
    </recommendedName>
</protein>
<gene>
    <name evidence="1" type="ORF">GCM10023208_21300</name>
</gene>
<comment type="caution">
    <text evidence="1">The sequence shown here is derived from an EMBL/GenBank/DDBJ whole genome shotgun (WGS) entry which is preliminary data.</text>
</comment>
<evidence type="ECO:0000313" key="1">
    <source>
        <dbReference type="EMBL" id="GAA5056535.1"/>
    </source>
</evidence>
<dbReference type="Proteomes" id="UP001500518">
    <property type="component" value="Unassembled WGS sequence"/>
</dbReference>
<keyword evidence="2" id="KW-1185">Reference proteome</keyword>
<evidence type="ECO:0000313" key="2">
    <source>
        <dbReference type="Proteomes" id="UP001500518"/>
    </source>
</evidence>
<sequence>MQQSQRIHGTPYGNAVATEDSHIEYDRYGRPVEMVRYRFTMNPDAAFPEIVNDKREAAYFRAIE</sequence>
<name>A0ABP9KH69_9SPHN</name>
<dbReference type="EMBL" id="BAABHV010000012">
    <property type="protein sequence ID" value="GAA5056535.1"/>
    <property type="molecule type" value="Genomic_DNA"/>
</dbReference>
<organism evidence="1 2">
    <name type="scientific">Erythrobacter westpacificensis</name>
    <dbReference type="NCBI Taxonomy" id="1055231"/>
    <lineage>
        <taxon>Bacteria</taxon>
        <taxon>Pseudomonadati</taxon>
        <taxon>Pseudomonadota</taxon>
        <taxon>Alphaproteobacteria</taxon>
        <taxon>Sphingomonadales</taxon>
        <taxon>Erythrobacteraceae</taxon>
        <taxon>Erythrobacter/Porphyrobacter group</taxon>
        <taxon>Erythrobacter</taxon>
    </lineage>
</organism>